<protein>
    <submittedName>
        <fullName evidence="3">Predicted protein</fullName>
    </submittedName>
</protein>
<reference evidence="3 4" key="1">
    <citation type="journal article" date="2009" name="Science">
        <title>Green evolution and dynamic adaptations revealed by genomes of the marine picoeukaryotes Micromonas.</title>
        <authorList>
            <person name="Worden A.Z."/>
            <person name="Lee J.H."/>
            <person name="Mock T."/>
            <person name="Rouze P."/>
            <person name="Simmons M.P."/>
            <person name="Aerts A.L."/>
            <person name="Allen A.E."/>
            <person name="Cuvelier M.L."/>
            <person name="Derelle E."/>
            <person name="Everett M.V."/>
            <person name="Foulon E."/>
            <person name="Grimwood J."/>
            <person name="Gundlach H."/>
            <person name="Henrissat B."/>
            <person name="Napoli C."/>
            <person name="McDonald S.M."/>
            <person name="Parker M.S."/>
            <person name="Rombauts S."/>
            <person name="Salamov A."/>
            <person name="Von Dassow P."/>
            <person name="Badger J.H."/>
            <person name="Coutinho P.M."/>
            <person name="Demir E."/>
            <person name="Dubchak I."/>
            <person name="Gentemann C."/>
            <person name="Eikrem W."/>
            <person name="Gready J.E."/>
            <person name="John U."/>
            <person name="Lanier W."/>
            <person name="Lindquist E.A."/>
            <person name="Lucas S."/>
            <person name="Mayer K.F."/>
            <person name="Moreau H."/>
            <person name="Not F."/>
            <person name="Otillar R."/>
            <person name="Panaud O."/>
            <person name="Pangilinan J."/>
            <person name="Paulsen I."/>
            <person name="Piegu B."/>
            <person name="Poliakov A."/>
            <person name="Robbens S."/>
            <person name="Schmutz J."/>
            <person name="Toulza E."/>
            <person name="Wyss T."/>
            <person name="Zelensky A."/>
            <person name="Zhou K."/>
            <person name="Armbrust E.V."/>
            <person name="Bhattacharya D."/>
            <person name="Goodenough U.W."/>
            <person name="Van de Peer Y."/>
            <person name="Grigoriev I.V."/>
        </authorList>
    </citation>
    <scope>NUCLEOTIDE SEQUENCE [LARGE SCALE GENOMIC DNA]</scope>
    <source>
        <strain evidence="3 4">CCMP1545</strain>
    </source>
</reference>
<keyword evidence="2" id="KW-1133">Transmembrane helix</keyword>
<dbReference type="KEGG" id="mpp:MICPUCDRAFT_53080"/>
<proteinExistence type="predicted"/>
<keyword evidence="2" id="KW-0812">Transmembrane</keyword>
<dbReference type="EMBL" id="GG663748">
    <property type="protein sequence ID" value="EEH52574.1"/>
    <property type="molecule type" value="Genomic_DNA"/>
</dbReference>
<evidence type="ECO:0000313" key="4">
    <source>
        <dbReference type="Proteomes" id="UP000001876"/>
    </source>
</evidence>
<dbReference type="Proteomes" id="UP000001876">
    <property type="component" value="Unassembled WGS sequence"/>
</dbReference>
<keyword evidence="4" id="KW-1185">Reference proteome</keyword>
<gene>
    <name evidence="3" type="ORF">MICPUCDRAFT_53080</name>
</gene>
<feature type="compositionally biased region" description="Basic and acidic residues" evidence="1">
    <location>
        <begin position="107"/>
        <end position="122"/>
    </location>
</feature>
<evidence type="ECO:0000256" key="1">
    <source>
        <dbReference type="SAM" id="MobiDB-lite"/>
    </source>
</evidence>
<feature type="region of interest" description="Disordered" evidence="1">
    <location>
        <begin position="1"/>
        <end position="78"/>
    </location>
</feature>
<evidence type="ECO:0000313" key="3">
    <source>
        <dbReference type="EMBL" id="EEH52574.1"/>
    </source>
</evidence>
<feature type="transmembrane region" description="Helical" evidence="2">
    <location>
        <begin position="135"/>
        <end position="155"/>
    </location>
</feature>
<feature type="compositionally biased region" description="Low complexity" evidence="1">
    <location>
        <begin position="34"/>
        <end position="45"/>
    </location>
</feature>
<accession>C1N5X4</accession>
<keyword evidence="2" id="KW-0472">Membrane</keyword>
<dbReference type="OrthoDB" id="10491027at2759"/>
<feature type="region of interest" description="Disordered" evidence="1">
    <location>
        <begin position="92"/>
        <end position="122"/>
    </location>
</feature>
<dbReference type="OMA" id="DPWSSNA"/>
<organism evidence="4">
    <name type="scientific">Micromonas pusilla (strain CCMP1545)</name>
    <name type="common">Picoplanktonic green alga</name>
    <dbReference type="NCBI Taxonomy" id="564608"/>
    <lineage>
        <taxon>Eukaryota</taxon>
        <taxon>Viridiplantae</taxon>
        <taxon>Chlorophyta</taxon>
        <taxon>Mamiellophyceae</taxon>
        <taxon>Mamiellales</taxon>
        <taxon>Mamiellaceae</taxon>
        <taxon>Micromonas</taxon>
    </lineage>
</organism>
<feature type="compositionally biased region" description="Basic residues" evidence="1">
    <location>
        <begin position="24"/>
        <end position="33"/>
    </location>
</feature>
<name>C1N5X4_MICPC</name>
<evidence type="ECO:0000256" key="2">
    <source>
        <dbReference type="SAM" id="Phobius"/>
    </source>
</evidence>
<sequence length="169" mass="18288">MSTVARVGSLAATRGGIALPSSRARARTRRGGVRVRAPVPRAASRGGDDGEENSGKKRERERGEGGDGDAETDGVDWKGVFGDSIDEAKRQFMEPLGSPSDYVDMMDVPRRRKDERSKKNAEEYGALDPWSSNAFTTYGLISVAVLLFVFVVIIGPPPDTNGRCSLPWC</sequence>
<dbReference type="GeneID" id="9688674"/>
<dbReference type="RefSeq" id="XP_003063438.1">
    <property type="nucleotide sequence ID" value="XM_003063392.1"/>
</dbReference>
<feature type="compositionally biased region" description="Basic and acidic residues" evidence="1">
    <location>
        <begin position="53"/>
        <end position="65"/>
    </location>
</feature>
<dbReference type="AlphaFoldDB" id="C1N5X4"/>